<reference evidence="2 5" key="1">
    <citation type="submission" date="2014-08" db="EMBL/GenBank/DDBJ databases">
        <title>Clostridium innocuum, an unnegligible vancomycin-resistant pathogen causing extra-intestinal infections.</title>
        <authorList>
            <person name="Feng Y."/>
            <person name="Chiu C.-H."/>
        </authorList>
    </citation>
    <scope>NUCLEOTIDE SEQUENCE [LARGE SCALE GENOMIC DNA]</scope>
    <source>
        <strain evidence="2 5">AN88</strain>
    </source>
</reference>
<dbReference type="Proteomes" id="UP001203972">
    <property type="component" value="Unassembled WGS sequence"/>
</dbReference>
<sequence>MKKLCKAAAAFLLCAGVLTGCGSKEDTKTEKKIPVVSVAQIVEHKSLNTIRDSFKAEMEALGYKDGENIKLDFKDAGGQQNTLNSIMSTFAGNKSDVIVAIATPTAMAAAKYSKDIPIVFSAVSDPVGAGLMDDLKKPNNNITGTSDEIQVDQILDLALKVDPNLKTLGFIYNSSEANSVSNLAKAKEFCKKHDIKLVEGSGANITEIQSAVSVLTDKCDAIFAPNDNTVASSMSALVETANKKKVPVYTGADSMVSDGGFATVGIDYTELGKETARMTDKILKGEDVENLPVKVFKDNLNIYVNEKTMETLGIQLPKDVENSKNLVMM</sequence>
<gene>
    <name evidence="2" type="ORF">CIAN88_13635</name>
    <name evidence="4" type="ORF">GT664_13400</name>
    <name evidence="3" type="ORF">MKC95_16690</name>
</gene>
<keyword evidence="1" id="KW-0732">Signal</keyword>
<proteinExistence type="predicted"/>
<accession>A0A099I5R4</accession>
<evidence type="ECO:0000313" key="3">
    <source>
        <dbReference type="EMBL" id="MCR0234410.1"/>
    </source>
</evidence>
<dbReference type="PROSITE" id="PS51257">
    <property type="entry name" value="PROKAR_LIPOPROTEIN"/>
    <property type="match status" value="1"/>
</dbReference>
<dbReference type="Proteomes" id="UP000030008">
    <property type="component" value="Unassembled WGS sequence"/>
</dbReference>
<protein>
    <submittedName>
        <fullName evidence="2 3">ABC transporter substrate-binding protein</fullName>
    </submittedName>
</protein>
<dbReference type="EMBL" id="JAKTMA010000032">
    <property type="protein sequence ID" value="MCR0234410.1"/>
    <property type="molecule type" value="Genomic_DNA"/>
</dbReference>
<dbReference type="CDD" id="cd06325">
    <property type="entry name" value="PBP1_ABC_unchar_transporter"/>
    <property type="match status" value="1"/>
</dbReference>
<dbReference type="Proteomes" id="UP000604383">
    <property type="component" value="Unassembled WGS sequence"/>
</dbReference>
<comment type="caution">
    <text evidence="2">The sequence shown here is derived from an EMBL/GenBank/DDBJ whole genome shotgun (WGS) entry which is preliminary data.</text>
</comment>
<dbReference type="EMBL" id="JQIF01000058">
    <property type="protein sequence ID" value="KGJ52622.1"/>
    <property type="molecule type" value="Genomic_DNA"/>
</dbReference>
<dbReference type="EMBL" id="WWTN01000023">
    <property type="protein sequence ID" value="MZH56714.1"/>
    <property type="molecule type" value="Genomic_DNA"/>
</dbReference>
<name>A0A099I5R4_CLOIN</name>
<reference evidence="4" key="2">
    <citation type="journal article" date="2019" name="Nat. Med.">
        <title>A library of human gut bacterial isolates paired with longitudinal multiomics data enables mechanistic microbiome research.</title>
        <authorList>
            <person name="Poyet M."/>
            <person name="Groussin M."/>
            <person name="Gibbons S.M."/>
            <person name="Avila-Pacheco J."/>
            <person name="Jiang X."/>
            <person name="Kearney S.M."/>
            <person name="Perrotta A.R."/>
            <person name="Berdy B."/>
            <person name="Zhao S."/>
            <person name="Lieberman T.D."/>
            <person name="Swanson P.K."/>
            <person name="Smith M."/>
            <person name="Roesemann S."/>
            <person name="Alexander J.E."/>
            <person name="Rich S.A."/>
            <person name="Livny J."/>
            <person name="Vlamakis H."/>
            <person name="Clish C."/>
            <person name="Bullock K."/>
            <person name="Deik A."/>
            <person name="Scott J."/>
            <person name="Pierce K.A."/>
            <person name="Xavier R.J."/>
            <person name="Alm E.J."/>
        </authorList>
    </citation>
    <scope>NUCLEOTIDE SEQUENCE</scope>
    <source>
        <strain evidence="4">BIOML-A12</strain>
    </source>
</reference>
<evidence type="ECO:0000313" key="4">
    <source>
        <dbReference type="EMBL" id="MZH56714.1"/>
    </source>
</evidence>
<evidence type="ECO:0000313" key="2">
    <source>
        <dbReference type="EMBL" id="KGJ52622.1"/>
    </source>
</evidence>
<dbReference type="PANTHER" id="PTHR35271:SF1">
    <property type="entry name" value="ABC TRANSPORTER, SUBSTRATE-BINDING LIPOPROTEIN"/>
    <property type="match status" value="1"/>
</dbReference>
<feature type="signal peptide" evidence="1">
    <location>
        <begin position="1"/>
        <end position="19"/>
    </location>
</feature>
<evidence type="ECO:0000256" key="1">
    <source>
        <dbReference type="SAM" id="SignalP"/>
    </source>
</evidence>
<organism evidence="2 5">
    <name type="scientific">Clostridium innocuum</name>
    <dbReference type="NCBI Taxonomy" id="1522"/>
    <lineage>
        <taxon>Bacteria</taxon>
        <taxon>Bacillati</taxon>
        <taxon>Bacillota</taxon>
        <taxon>Clostridia</taxon>
        <taxon>Eubacteriales</taxon>
        <taxon>Clostridiaceae</taxon>
        <taxon>Clostridium</taxon>
    </lineage>
</organism>
<dbReference type="Pfam" id="PF04392">
    <property type="entry name" value="ABC_sub_bind"/>
    <property type="match status" value="1"/>
</dbReference>
<dbReference type="InterPro" id="IPR028082">
    <property type="entry name" value="Peripla_BP_I"/>
</dbReference>
<dbReference type="SUPFAM" id="SSF53822">
    <property type="entry name" value="Periplasmic binding protein-like I"/>
    <property type="match status" value="1"/>
</dbReference>
<dbReference type="PANTHER" id="PTHR35271">
    <property type="entry name" value="ABC TRANSPORTER, SUBSTRATE-BINDING LIPOPROTEIN-RELATED"/>
    <property type="match status" value="1"/>
</dbReference>
<dbReference type="AlphaFoldDB" id="A0A099I5R4"/>
<dbReference type="Gene3D" id="3.40.50.2300">
    <property type="match status" value="2"/>
</dbReference>
<reference evidence="3" key="3">
    <citation type="journal article" date="2022" name="Clin. Infect. Dis.">
        <title>Association between Clostridium innocuum and antibiotic-associated diarrhea in adults and children: A cross-sectional study and comparative genomics analysis.</title>
        <authorList>
            <person name="Cherny K.E."/>
            <person name="Muscat E.B."/>
            <person name="Balaji A."/>
            <person name="Mukherjee J."/>
            <person name="Ozer E.A."/>
            <person name="Angarone M.P."/>
            <person name="Hauser A.R."/>
            <person name="Sichel J.S."/>
            <person name="Amponsah E."/>
            <person name="Kociolek L.K."/>
        </authorList>
    </citation>
    <scope>NUCLEOTIDE SEQUENCE</scope>
    <source>
        <strain evidence="3">NU1-AC-029v</strain>
    </source>
</reference>
<dbReference type="InterPro" id="IPR007487">
    <property type="entry name" value="ABC_transpt-TYRBP-like"/>
</dbReference>
<evidence type="ECO:0000313" key="5">
    <source>
        <dbReference type="Proteomes" id="UP000030008"/>
    </source>
</evidence>
<dbReference type="RefSeq" id="WP_008818465.1">
    <property type="nucleotide sequence ID" value="NZ_BAABXQ010000004.1"/>
</dbReference>
<feature type="chain" id="PRO_5043118511" evidence="1">
    <location>
        <begin position="20"/>
        <end position="329"/>
    </location>
</feature>